<dbReference type="SUPFAM" id="SSF48452">
    <property type="entry name" value="TPR-like"/>
    <property type="match status" value="1"/>
</dbReference>
<evidence type="ECO:0000313" key="2">
    <source>
        <dbReference type="EMBL" id="AEV31104.1"/>
    </source>
</evidence>
<dbReference type="InterPro" id="IPR011990">
    <property type="entry name" value="TPR-like_helical_dom_sf"/>
</dbReference>
<feature type="chain" id="PRO_5003514355" description="Tetratricopeptide repeat protein" evidence="1">
    <location>
        <begin position="21"/>
        <end position="469"/>
    </location>
</feature>
<proteinExistence type="predicted"/>
<dbReference type="STRING" id="926562.Oweho_0082"/>
<dbReference type="AlphaFoldDB" id="G8R5V6"/>
<dbReference type="KEGG" id="oho:Oweho_0082"/>
<name>G8R5V6_OWEHD</name>
<keyword evidence="1" id="KW-0732">Signal</keyword>
<dbReference type="RefSeq" id="WP_014200465.1">
    <property type="nucleotide sequence ID" value="NC_016599.1"/>
</dbReference>
<organism evidence="2 3">
    <name type="scientific">Owenweeksia hongkongensis (strain DSM 17368 / CIP 108786 / JCM 12287 / NRRL B-23963 / UST20020801)</name>
    <dbReference type="NCBI Taxonomy" id="926562"/>
    <lineage>
        <taxon>Bacteria</taxon>
        <taxon>Pseudomonadati</taxon>
        <taxon>Bacteroidota</taxon>
        <taxon>Flavobacteriia</taxon>
        <taxon>Flavobacteriales</taxon>
        <taxon>Owenweeksiaceae</taxon>
        <taxon>Owenweeksia</taxon>
    </lineage>
</organism>
<gene>
    <name evidence="2" type="ordered locus">Oweho_0082</name>
</gene>
<evidence type="ECO:0008006" key="4">
    <source>
        <dbReference type="Google" id="ProtNLM"/>
    </source>
</evidence>
<feature type="signal peptide" evidence="1">
    <location>
        <begin position="1"/>
        <end position="20"/>
    </location>
</feature>
<reference evidence="2 3" key="1">
    <citation type="journal article" date="2012" name="Stand. Genomic Sci.">
        <title>Genome sequence of the orange-pigmented seawater bacterium Owenweeksia hongkongensis type strain (UST20020801(T)).</title>
        <authorList>
            <person name="Riedel T."/>
            <person name="Held B."/>
            <person name="Nolan M."/>
            <person name="Lucas S."/>
            <person name="Lapidus A."/>
            <person name="Tice H."/>
            <person name="Del Rio T.G."/>
            <person name="Cheng J.F."/>
            <person name="Han C."/>
            <person name="Tapia R."/>
            <person name="Goodwin L.A."/>
            <person name="Pitluck S."/>
            <person name="Liolios K."/>
            <person name="Mavromatis K."/>
            <person name="Pagani I."/>
            <person name="Ivanova N."/>
            <person name="Mikhailova N."/>
            <person name="Pati A."/>
            <person name="Chen A."/>
            <person name="Palaniappan K."/>
            <person name="Rohde M."/>
            <person name="Tindall B.J."/>
            <person name="Detter J.C."/>
            <person name="Goker M."/>
            <person name="Woyke T."/>
            <person name="Bristow J."/>
            <person name="Eisen J.A."/>
            <person name="Markowitz V."/>
            <person name="Hugenholtz P."/>
            <person name="Klenk H.P."/>
            <person name="Kyrpides N.C."/>
        </authorList>
    </citation>
    <scope>NUCLEOTIDE SEQUENCE</scope>
    <source>
        <strain evidence="3">DSM 17368 / JCM 12287 / NRRL B-23963</strain>
    </source>
</reference>
<accession>G8R5V6</accession>
<sequence>MKKLLWVVIALVGVNNVASAQSKWGEDSVKCRENLYIYYELAKSKNYDEAYEPWTYVFENCPASSKNNVIFGPRIVEAKLKAATTPEEKAKLTAMLYDVYDTRIELYPDDEAYALERKGLDMVQHSPDSLEKTYDIFKRALELSNEHSAAFYNAYFITAARLFNADIFEIKDVFFAYSVVQEGLEYNTDVLNREITSLQAKVEDSTITDKETKELEKAERELGRFDDVVSNNEKVLGPIATCEKLTLIYNEESFAANKTDATWLRRAAKMLSRERENDEGETVDCTDDPIFFKIAEALYKLEPSPTSARAVGTIALKNKDYSKGIEYLKEAANGEADPRKQSSDYLRIATTYQKMGSLANAKAAALKAASYNKKSGTPYIILATIYAQADGQCGSNVFEKKAVYWAAIDKLKYAKSIDPSMANKANKLIAAYKGQLPDKSIIFQLGKKEGDKYSIGCFIGETITVDYNL</sequence>
<protein>
    <recommendedName>
        <fullName evidence="4">Tetratricopeptide repeat protein</fullName>
    </recommendedName>
</protein>
<dbReference type="HOGENOM" id="CLU_047119_0_0_10"/>
<dbReference type="Gene3D" id="1.25.40.10">
    <property type="entry name" value="Tetratricopeptide repeat domain"/>
    <property type="match status" value="1"/>
</dbReference>
<dbReference type="eggNOG" id="COG0457">
    <property type="taxonomic scope" value="Bacteria"/>
</dbReference>
<dbReference type="OrthoDB" id="1522899at2"/>
<keyword evidence="3" id="KW-1185">Reference proteome</keyword>
<dbReference type="EMBL" id="CP003156">
    <property type="protein sequence ID" value="AEV31104.1"/>
    <property type="molecule type" value="Genomic_DNA"/>
</dbReference>
<evidence type="ECO:0000256" key="1">
    <source>
        <dbReference type="SAM" id="SignalP"/>
    </source>
</evidence>
<evidence type="ECO:0000313" key="3">
    <source>
        <dbReference type="Proteomes" id="UP000005631"/>
    </source>
</evidence>
<dbReference type="Proteomes" id="UP000005631">
    <property type="component" value="Chromosome"/>
</dbReference>